<dbReference type="Gene3D" id="3.40.50.2000">
    <property type="entry name" value="Glycogen Phosphorylase B"/>
    <property type="match status" value="2"/>
</dbReference>
<dbReference type="InterPro" id="IPR028098">
    <property type="entry name" value="Glyco_trans_4-like_N"/>
</dbReference>
<dbReference type="Pfam" id="PF00534">
    <property type="entry name" value="Glycos_transf_1"/>
    <property type="match status" value="1"/>
</dbReference>
<accession>A0A7V4U272</accession>
<evidence type="ECO:0008006" key="4">
    <source>
        <dbReference type="Google" id="ProtNLM"/>
    </source>
</evidence>
<protein>
    <recommendedName>
        <fullName evidence="4">Glycosyltransferase subfamily 4-like N-terminal domain-containing protein</fullName>
    </recommendedName>
</protein>
<sequence length="424" mass="49021">MAKRCLIVTYYFPPLGGGGVQRMTKLSKFLDRNGWQVTVITADEPGTHIEEDPTLLEEIPESVRVVRIEGNIPGGRWTGRKKGERDQASYYKRWLSAFLFVPDIRRGWIHPARQAVLKELKQNEADCILVSSPPYSLAILAKELTRQTDVPVVLDMRDPWTVNPYKIYPTPMHKILDERIERRSISQVKYGVSVCKSILQLYQTRIANFNPENWRYIPNGYDEEDFDHLQAKQNAQGTFNLAFSGTFYSHINNPRDLFRAFAILKEKDRALFQKFRFHHIGKTNIDLLNLAKKFNVEEQIVLHGYLPHREALTVLSGMDGLSIILDSRLPKSKYAIGSKLYEYLRLRKPILALLPKNSEAAETILQADAGVVAQGTEHERIALILKNWMENRSSFSYTGIEQFDRQRQAQSFMDFFEEIIQRDK</sequence>
<organism evidence="3">
    <name type="scientific">Caldithrix abyssi</name>
    <dbReference type="NCBI Taxonomy" id="187145"/>
    <lineage>
        <taxon>Bacteria</taxon>
        <taxon>Pseudomonadati</taxon>
        <taxon>Calditrichota</taxon>
        <taxon>Calditrichia</taxon>
        <taxon>Calditrichales</taxon>
        <taxon>Calditrichaceae</taxon>
        <taxon>Caldithrix</taxon>
    </lineage>
</organism>
<reference evidence="3" key="1">
    <citation type="journal article" date="2020" name="mSystems">
        <title>Genome- and Community-Level Interaction Insights into Carbon Utilization and Element Cycling Functions of Hydrothermarchaeota in Hydrothermal Sediment.</title>
        <authorList>
            <person name="Zhou Z."/>
            <person name="Liu Y."/>
            <person name="Xu W."/>
            <person name="Pan J."/>
            <person name="Luo Z.H."/>
            <person name="Li M."/>
        </authorList>
    </citation>
    <scope>NUCLEOTIDE SEQUENCE [LARGE SCALE GENOMIC DNA]</scope>
    <source>
        <strain evidence="3">HyVt-577</strain>
    </source>
</reference>
<comment type="caution">
    <text evidence="3">The sequence shown here is derived from an EMBL/GenBank/DDBJ whole genome shotgun (WGS) entry which is preliminary data.</text>
</comment>
<feature type="domain" description="Glycosyltransferase subfamily 4-like N-terminal" evidence="2">
    <location>
        <begin position="17"/>
        <end position="224"/>
    </location>
</feature>
<dbReference type="SUPFAM" id="SSF53756">
    <property type="entry name" value="UDP-Glycosyltransferase/glycogen phosphorylase"/>
    <property type="match status" value="1"/>
</dbReference>
<dbReference type="PANTHER" id="PTHR12526">
    <property type="entry name" value="GLYCOSYLTRANSFERASE"/>
    <property type="match status" value="1"/>
</dbReference>
<feature type="domain" description="Glycosyl transferase family 1" evidence="1">
    <location>
        <begin position="235"/>
        <end position="393"/>
    </location>
</feature>
<dbReference type="GO" id="GO:0016757">
    <property type="term" value="F:glycosyltransferase activity"/>
    <property type="evidence" value="ECO:0007669"/>
    <property type="project" value="InterPro"/>
</dbReference>
<evidence type="ECO:0000259" key="2">
    <source>
        <dbReference type="Pfam" id="PF13439"/>
    </source>
</evidence>
<dbReference type="AlphaFoldDB" id="A0A7V4U272"/>
<name>A0A7V4U272_CALAY</name>
<evidence type="ECO:0000313" key="3">
    <source>
        <dbReference type="EMBL" id="HGY56543.1"/>
    </source>
</evidence>
<dbReference type="EMBL" id="DRQG01000114">
    <property type="protein sequence ID" value="HGY56543.1"/>
    <property type="molecule type" value="Genomic_DNA"/>
</dbReference>
<dbReference type="PANTHER" id="PTHR12526:SF600">
    <property type="entry name" value="GLYCOSYL TRANSFERASE GROUP 1"/>
    <property type="match status" value="1"/>
</dbReference>
<evidence type="ECO:0000259" key="1">
    <source>
        <dbReference type="Pfam" id="PF00534"/>
    </source>
</evidence>
<gene>
    <name evidence="3" type="ORF">ENK44_12615</name>
</gene>
<dbReference type="Proteomes" id="UP000885779">
    <property type="component" value="Unassembled WGS sequence"/>
</dbReference>
<dbReference type="Pfam" id="PF13439">
    <property type="entry name" value="Glyco_transf_4"/>
    <property type="match status" value="1"/>
</dbReference>
<proteinExistence type="predicted"/>
<dbReference type="InterPro" id="IPR001296">
    <property type="entry name" value="Glyco_trans_1"/>
</dbReference>
<dbReference type="CDD" id="cd03794">
    <property type="entry name" value="GT4_WbuB-like"/>
    <property type="match status" value="1"/>
</dbReference>